<evidence type="ECO:0000313" key="2">
    <source>
        <dbReference type="Proteomes" id="UP000075243"/>
    </source>
</evidence>
<dbReference type="Gramene" id="C.cajan_23652.t">
    <property type="protein sequence ID" value="C.cajan_23652.t.cds1"/>
    <property type="gene ID" value="C.cajan_23652"/>
</dbReference>
<dbReference type="OMA" id="MKGSCCL"/>
<dbReference type="AlphaFoldDB" id="A0A151SG51"/>
<dbReference type="PANTHER" id="PTHR37758:SF1">
    <property type="entry name" value="OS03G0334300 PROTEIN"/>
    <property type="match status" value="1"/>
</dbReference>
<organism evidence="1 2">
    <name type="scientific">Cajanus cajan</name>
    <name type="common">Pigeon pea</name>
    <name type="synonym">Cajanus indicus</name>
    <dbReference type="NCBI Taxonomy" id="3821"/>
    <lineage>
        <taxon>Eukaryota</taxon>
        <taxon>Viridiplantae</taxon>
        <taxon>Streptophyta</taxon>
        <taxon>Embryophyta</taxon>
        <taxon>Tracheophyta</taxon>
        <taxon>Spermatophyta</taxon>
        <taxon>Magnoliopsida</taxon>
        <taxon>eudicotyledons</taxon>
        <taxon>Gunneridae</taxon>
        <taxon>Pentapetalae</taxon>
        <taxon>rosids</taxon>
        <taxon>fabids</taxon>
        <taxon>Fabales</taxon>
        <taxon>Fabaceae</taxon>
        <taxon>Papilionoideae</taxon>
        <taxon>50 kb inversion clade</taxon>
        <taxon>NPAAA clade</taxon>
        <taxon>indigoferoid/millettioid clade</taxon>
        <taxon>Phaseoleae</taxon>
        <taxon>Cajanus</taxon>
    </lineage>
</organism>
<protein>
    <submittedName>
        <fullName evidence="1">Uncharacterized protein</fullName>
    </submittedName>
</protein>
<dbReference type="PANTHER" id="PTHR37758">
    <property type="entry name" value="OS03G0334300 PROTEIN"/>
    <property type="match status" value="1"/>
</dbReference>
<proteinExistence type="predicted"/>
<dbReference type="Proteomes" id="UP000075243">
    <property type="component" value="Unassembled WGS sequence"/>
</dbReference>
<sequence length="153" mass="17641">MKGSCCLSSTHKLYSPFPMSNATNHVMVSCQNRFTFKVRNLSFWSYQSHTRYLAQQRNDNGLVVGCSRWSLVRELENELEAEMKTQDENGMTRFRHKCGEGKGAVEMLECLEREAIMGDDVGKDPLDYNRRAQIFDTSSRVFQALKELNNNTQ</sequence>
<reference evidence="1" key="1">
    <citation type="journal article" date="2012" name="Nat. Biotechnol.">
        <title>Draft genome sequence of pigeonpea (Cajanus cajan), an orphan legume crop of resource-poor farmers.</title>
        <authorList>
            <person name="Varshney R.K."/>
            <person name="Chen W."/>
            <person name="Li Y."/>
            <person name="Bharti A.K."/>
            <person name="Saxena R.K."/>
            <person name="Schlueter J.A."/>
            <person name="Donoghue M.T."/>
            <person name="Azam S."/>
            <person name="Fan G."/>
            <person name="Whaley A.M."/>
            <person name="Farmer A.D."/>
            <person name="Sheridan J."/>
            <person name="Iwata A."/>
            <person name="Tuteja R."/>
            <person name="Penmetsa R.V."/>
            <person name="Wu W."/>
            <person name="Upadhyaya H.D."/>
            <person name="Yang S.P."/>
            <person name="Shah T."/>
            <person name="Saxena K.B."/>
            <person name="Michael T."/>
            <person name="McCombie W.R."/>
            <person name="Yang B."/>
            <person name="Zhang G."/>
            <person name="Yang H."/>
            <person name="Wang J."/>
            <person name="Spillane C."/>
            <person name="Cook D.R."/>
            <person name="May G.D."/>
            <person name="Xu X."/>
            <person name="Jackson S.A."/>
        </authorList>
    </citation>
    <scope>NUCLEOTIDE SEQUENCE [LARGE SCALE GENOMIC DNA]</scope>
</reference>
<evidence type="ECO:0000313" key="1">
    <source>
        <dbReference type="EMBL" id="KYP53765.1"/>
    </source>
</evidence>
<dbReference type="GO" id="GO:0009507">
    <property type="term" value="C:chloroplast"/>
    <property type="evidence" value="ECO:0007669"/>
    <property type="project" value="TreeGrafter"/>
</dbReference>
<keyword evidence="2" id="KW-1185">Reference proteome</keyword>
<name>A0A151SG51_CAJCA</name>
<accession>A0A151SG51</accession>
<dbReference type="PROSITE" id="PS51257">
    <property type="entry name" value="PROKAR_LIPOPROTEIN"/>
    <property type="match status" value="1"/>
</dbReference>
<gene>
    <name evidence="1" type="ORF">KK1_024339</name>
</gene>
<dbReference type="EMBL" id="KQ483411">
    <property type="protein sequence ID" value="KYP53765.1"/>
    <property type="molecule type" value="Genomic_DNA"/>
</dbReference>